<feature type="region of interest" description="Disordered" evidence="1">
    <location>
        <begin position="90"/>
        <end position="111"/>
    </location>
</feature>
<feature type="signal peptide" evidence="2">
    <location>
        <begin position="1"/>
        <end position="18"/>
    </location>
</feature>
<evidence type="ECO:0000313" key="3">
    <source>
        <dbReference type="EMBL" id="VVC29646.1"/>
    </source>
</evidence>
<dbReference type="OrthoDB" id="6621672at2759"/>
<evidence type="ECO:0000256" key="2">
    <source>
        <dbReference type="SAM" id="SignalP"/>
    </source>
</evidence>
<reference evidence="3 4" key="1">
    <citation type="submission" date="2019-08" db="EMBL/GenBank/DDBJ databases">
        <authorList>
            <person name="Alioto T."/>
            <person name="Alioto T."/>
            <person name="Gomez Garrido J."/>
        </authorList>
    </citation>
    <scope>NUCLEOTIDE SEQUENCE [LARGE SCALE GENOMIC DNA]</scope>
</reference>
<sequence length="626" mass="72170">MKLLAIVAFGLLAARSEAFFGFSGQNANSQFDALESNSDFNSQNNDYTLSQRQSAELQQGNQDTAYNRDNINQKDQKNQPYQQYAQYKQNQQNDQFQQNDQYKQTQQFQQNEKFQQYDQYKQNQQNQQYKQNQQGLNDEYIESKRNVQSSVLSQNQNKQMGQNSQESVDAEDNQWARSDFSGSQNNRNNEEQNYQQTLNKKYQNTPVSEYSSNFNIAESKFSSEIGFQEDYIKEQSGISEVADSIGHNVAQKMVKFFNIVEKYADRDGTVKVQQAREPLNLRHFTLSLPNHKFLNINNSYVNGLNQGIVKEMYFNAESKSVEMKYFFDKLSVNGNVKAGAGQKKSFNLKINNANVNISTELQNRNRNKNNCRSSIENTELNYLNFQQSSSFEDSSINESIKSRYVQFMSRAVESELIENCNNGLVACLKYEIETPFKLPSNYNADLMVANKKSKLSVSFEKTQSWTDEQTTDQRKVDFVGFRKNMNGNGYQLKVKVVLATRPAWKSDVIAKKGPLEVTVRNVKFQAQHIFASAVMERVQQQNGEYKFQVQDAKIELDGLRYDFAKFSESQNENQKFTREVGQNLRRIIENGMSAALQQNLYTQQEICSSGVTNDCARCNQQNAPRL</sequence>
<feature type="chain" id="PRO_5022784722" description="Haemolymph juvenile hormone binding" evidence="2">
    <location>
        <begin position="19"/>
        <end position="626"/>
    </location>
</feature>
<evidence type="ECO:0008006" key="5">
    <source>
        <dbReference type="Google" id="ProtNLM"/>
    </source>
</evidence>
<keyword evidence="2" id="KW-0732">Signal</keyword>
<dbReference type="EMBL" id="CABPRJ010000496">
    <property type="protein sequence ID" value="VVC29646.1"/>
    <property type="molecule type" value="Genomic_DNA"/>
</dbReference>
<dbReference type="Proteomes" id="UP000325440">
    <property type="component" value="Unassembled WGS sequence"/>
</dbReference>
<proteinExistence type="predicted"/>
<feature type="region of interest" description="Disordered" evidence="1">
    <location>
        <begin position="148"/>
        <end position="191"/>
    </location>
</feature>
<feature type="compositionally biased region" description="Polar residues" evidence="1">
    <location>
        <begin position="148"/>
        <end position="167"/>
    </location>
</feature>
<evidence type="ECO:0000313" key="4">
    <source>
        <dbReference type="Proteomes" id="UP000325440"/>
    </source>
</evidence>
<gene>
    <name evidence="3" type="ORF">CINCED_3A016978</name>
</gene>
<evidence type="ECO:0000256" key="1">
    <source>
        <dbReference type="SAM" id="MobiDB-lite"/>
    </source>
</evidence>
<dbReference type="AlphaFoldDB" id="A0A5E4MFI0"/>
<name>A0A5E4MFI0_9HEMI</name>
<organism evidence="3 4">
    <name type="scientific">Cinara cedri</name>
    <dbReference type="NCBI Taxonomy" id="506608"/>
    <lineage>
        <taxon>Eukaryota</taxon>
        <taxon>Metazoa</taxon>
        <taxon>Ecdysozoa</taxon>
        <taxon>Arthropoda</taxon>
        <taxon>Hexapoda</taxon>
        <taxon>Insecta</taxon>
        <taxon>Pterygota</taxon>
        <taxon>Neoptera</taxon>
        <taxon>Paraneoptera</taxon>
        <taxon>Hemiptera</taxon>
        <taxon>Sternorrhyncha</taxon>
        <taxon>Aphidomorpha</taxon>
        <taxon>Aphidoidea</taxon>
        <taxon>Aphididae</taxon>
        <taxon>Lachninae</taxon>
        <taxon>Cinara</taxon>
    </lineage>
</organism>
<accession>A0A5E4MFI0</accession>
<keyword evidence="4" id="KW-1185">Reference proteome</keyword>
<protein>
    <recommendedName>
        <fullName evidence="5">Haemolymph juvenile hormone binding</fullName>
    </recommendedName>
</protein>